<accession>A0AAD5Z5F0</accession>
<dbReference type="InterPro" id="IPR036955">
    <property type="entry name" value="AP2/ERF_dom_sf"/>
</dbReference>
<feature type="compositionally biased region" description="Low complexity" evidence="7">
    <location>
        <begin position="11"/>
        <end position="29"/>
    </location>
</feature>
<protein>
    <recommendedName>
        <fullName evidence="8">AP2/ERF domain-containing protein</fullName>
    </recommendedName>
</protein>
<dbReference type="GO" id="GO:0003677">
    <property type="term" value="F:DNA binding"/>
    <property type="evidence" value="ECO:0007669"/>
    <property type="project" value="UniProtKB-KW"/>
</dbReference>
<organism evidence="9 10">
    <name type="scientific">Rhynchospora tenuis</name>
    <dbReference type="NCBI Taxonomy" id="198213"/>
    <lineage>
        <taxon>Eukaryota</taxon>
        <taxon>Viridiplantae</taxon>
        <taxon>Streptophyta</taxon>
        <taxon>Embryophyta</taxon>
        <taxon>Tracheophyta</taxon>
        <taxon>Spermatophyta</taxon>
        <taxon>Magnoliopsida</taxon>
        <taxon>Liliopsida</taxon>
        <taxon>Poales</taxon>
        <taxon>Cyperaceae</taxon>
        <taxon>Cyperoideae</taxon>
        <taxon>Rhynchosporeae</taxon>
        <taxon>Rhynchospora</taxon>
    </lineage>
</organism>
<dbReference type="FunFam" id="3.30.730.10:FF:000005">
    <property type="entry name" value="ethylene-responsive transcription factor RAP2-11"/>
    <property type="match status" value="1"/>
</dbReference>
<evidence type="ECO:0000256" key="7">
    <source>
        <dbReference type="SAM" id="MobiDB-lite"/>
    </source>
</evidence>
<dbReference type="SMART" id="SM00380">
    <property type="entry name" value="AP2"/>
    <property type="match status" value="1"/>
</dbReference>
<evidence type="ECO:0000313" key="9">
    <source>
        <dbReference type="EMBL" id="KAJ3687222.1"/>
    </source>
</evidence>
<keyword evidence="2" id="KW-0805">Transcription regulation</keyword>
<dbReference type="PANTHER" id="PTHR31194">
    <property type="entry name" value="SHN SHINE , DNA BINDING / TRANSCRIPTION FACTOR"/>
    <property type="match status" value="1"/>
</dbReference>
<evidence type="ECO:0000256" key="6">
    <source>
        <dbReference type="ARBA" id="ARBA00024343"/>
    </source>
</evidence>
<dbReference type="AlphaFoldDB" id="A0AAD5Z5F0"/>
<dbReference type="PROSITE" id="PS51032">
    <property type="entry name" value="AP2_ERF"/>
    <property type="match status" value="1"/>
</dbReference>
<dbReference type="PANTHER" id="PTHR31194:SF1">
    <property type="entry name" value="ETHYLENE-RESPONSIVE TRANSCRIPTION FACTOR ERN2"/>
    <property type="match status" value="1"/>
</dbReference>
<sequence>MEINFQHQKDYNPQNQYQYQFQAPTTPTKKPTKPKQKSSKKTNSTKFLGVRQRPSGRWVAEIKDTTQKIRMWLGTFETAEEAARAYDEAACLLRGTNTRTNFATQELSPDSPTASRIRALLNHKRLKNSLASNVSSPSTASSCAGNIATSSGSSAINSNNAATATMTTTPMTTFDVVSPSANNVVISPSASTSNMALNPFESALLGYYNNNNINTTISHVPDQNATLLDDEVYTPCFANGGDELGQFELASSLVDQTWMYEPAGFDRFGLELPQTNSSSGSGLSEFDRMKLHEYFDKVLFDQHDPVFDYANQICHLPCQT</sequence>
<evidence type="ECO:0000256" key="4">
    <source>
        <dbReference type="ARBA" id="ARBA00023163"/>
    </source>
</evidence>
<keyword evidence="10" id="KW-1185">Reference proteome</keyword>
<dbReference type="CDD" id="cd00018">
    <property type="entry name" value="AP2"/>
    <property type="match status" value="1"/>
</dbReference>
<dbReference type="GO" id="GO:0003700">
    <property type="term" value="F:DNA-binding transcription factor activity"/>
    <property type="evidence" value="ECO:0007669"/>
    <property type="project" value="InterPro"/>
</dbReference>
<dbReference type="InterPro" id="IPR001471">
    <property type="entry name" value="AP2/ERF_dom"/>
</dbReference>
<dbReference type="SUPFAM" id="SSF54171">
    <property type="entry name" value="DNA-binding domain"/>
    <property type="match status" value="1"/>
</dbReference>
<evidence type="ECO:0000256" key="2">
    <source>
        <dbReference type="ARBA" id="ARBA00023015"/>
    </source>
</evidence>
<feature type="compositionally biased region" description="Basic residues" evidence="7">
    <location>
        <begin position="30"/>
        <end position="40"/>
    </location>
</feature>
<keyword evidence="5" id="KW-0539">Nucleus</keyword>
<dbReference type="InterPro" id="IPR050913">
    <property type="entry name" value="AP2/ERF_ERF"/>
</dbReference>
<feature type="region of interest" description="Disordered" evidence="7">
    <location>
        <begin position="1"/>
        <end position="53"/>
    </location>
</feature>
<comment type="similarity">
    <text evidence="6">Belongs to the AP2/ERF transcription factor family. ERF subfamily.</text>
</comment>
<evidence type="ECO:0000259" key="8">
    <source>
        <dbReference type="PROSITE" id="PS51032"/>
    </source>
</evidence>
<dbReference type="EMBL" id="JAMRDG010000002">
    <property type="protein sequence ID" value="KAJ3687222.1"/>
    <property type="molecule type" value="Genomic_DNA"/>
</dbReference>
<evidence type="ECO:0000256" key="5">
    <source>
        <dbReference type="ARBA" id="ARBA00023242"/>
    </source>
</evidence>
<keyword evidence="3" id="KW-0238">DNA-binding</keyword>
<comment type="caution">
    <text evidence="9">The sequence shown here is derived from an EMBL/GenBank/DDBJ whole genome shotgun (WGS) entry which is preliminary data.</text>
</comment>
<dbReference type="PRINTS" id="PR00367">
    <property type="entry name" value="ETHRSPELEMNT"/>
</dbReference>
<feature type="domain" description="AP2/ERF" evidence="8">
    <location>
        <begin position="46"/>
        <end position="103"/>
    </location>
</feature>
<comment type="subcellular location">
    <subcellularLocation>
        <location evidence="1">Nucleus</location>
    </subcellularLocation>
</comment>
<evidence type="ECO:0000256" key="3">
    <source>
        <dbReference type="ARBA" id="ARBA00023125"/>
    </source>
</evidence>
<evidence type="ECO:0000256" key="1">
    <source>
        <dbReference type="ARBA" id="ARBA00004123"/>
    </source>
</evidence>
<dbReference type="GO" id="GO:0005634">
    <property type="term" value="C:nucleus"/>
    <property type="evidence" value="ECO:0007669"/>
    <property type="project" value="UniProtKB-SubCell"/>
</dbReference>
<keyword evidence="4" id="KW-0804">Transcription</keyword>
<name>A0AAD5Z5F0_9POAL</name>
<dbReference type="InterPro" id="IPR016177">
    <property type="entry name" value="DNA-bd_dom_sf"/>
</dbReference>
<dbReference type="Proteomes" id="UP001210211">
    <property type="component" value="Unassembled WGS sequence"/>
</dbReference>
<evidence type="ECO:0000313" key="10">
    <source>
        <dbReference type="Proteomes" id="UP001210211"/>
    </source>
</evidence>
<gene>
    <name evidence="9" type="ORF">LUZ61_016386</name>
</gene>
<reference evidence="9 10" key="1">
    <citation type="journal article" date="2022" name="Cell">
        <title>Repeat-based holocentromeres influence genome architecture and karyotype evolution.</title>
        <authorList>
            <person name="Hofstatter P.G."/>
            <person name="Thangavel G."/>
            <person name="Lux T."/>
            <person name="Neumann P."/>
            <person name="Vondrak T."/>
            <person name="Novak P."/>
            <person name="Zhang M."/>
            <person name="Costa L."/>
            <person name="Castellani M."/>
            <person name="Scott A."/>
            <person name="Toegelov H."/>
            <person name="Fuchs J."/>
            <person name="Mata-Sucre Y."/>
            <person name="Dias Y."/>
            <person name="Vanzela A.L.L."/>
            <person name="Huettel B."/>
            <person name="Almeida C.C.S."/>
            <person name="Simkova H."/>
            <person name="Souza G."/>
            <person name="Pedrosa-Harand A."/>
            <person name="Macas J."/>
            <person name="Mayer K.F.X."/>
            <person name="Houben A."/>
            <person name="Marques A."/>
        </authorList>
    </citation>
    <scope>NUCLEOTIDE SEQUENCE [LARGE SCALE GENOMIC DNA]</scope>
    <source>
        <strain evidence="9">RhyTen1mFocal</strain>
    </source>
</reference>
<proteinExistence type="inferred from homology"/>
<dbReference type="Gene3D" id="3.30.730.10">
    <property type="entry name" value="AP2/ERF domain"/>
    <property type="match status" value="1"/>
</dbReference>
<dbReference type="Pfam" id="PF00847">
    <property type="entry name" value="AP2"/>
    <property type="match status" value="1"/>
</dbReference>